<organism evidence="2 3">
    <name type="scientific">Chiloscyllium punctatum</name>
    <name type="common">Brownbanded bambooshark</name>
    <name type="synonym">Hemiscyllium punctatum</name>
    <dbReference type="NCBI Taxonomy" id="137246"/>
    <lineage>
        <taxon>Eukaryota</taxon>
        <taxon>Metazoa</taxon>
        <taxon>Chordata</taxon>
        <taxon>Craniata</taxon>
        <taxon>Vertebrata</taxon>
        <taxon>Chondrichthyes</taxon>
        <taxon>Elasmobranchii</taxon>
        <taxon>Galeomorphii</taxon>
        <taxon>Galeoidea</taxon>
        <taxon>Orectolobiformes</taxon>
        <taxon>Hemiscylliidae</taxon>
        <taxon>Chiloscyllium</taxon>
    </lineage>
</organism>
<reference evidence="2 3" key="1">
    <citation type="journal article" date="2018" name="Nat. Ecol. Evol.">
        <title>Shark genomes provide insights into elasmobranch evolution and the origin of vertebrates.</title>
        <authorList>
            <person name="Hara Y"/>
            <person name="Yamaguchi K"/>
            <person name="Onimaru K"/>
            <person name="Kadota M"/>
            <person name="Koyanagi M"/>
            <person name="Keeley SD"/>
            <person name="Tatsumi K"/>
            <person name="Tanaka K"/>
            <person name="Motone F"/>
            <person name="Kageyama Y"/>
            <person name="Nozu R"/>
            <person name="Adachi N"/>
            <person name="Nishimura O"/>
            <person name="Nakagawa R"/>
            <person name="Tanegashima C"/>
            <person name="Kiyatake I"/>
            <person name="Matsumoto R"/>
            <person name="Murakumo K"/>
            <person name="Nishida K"/>
            <person name="Terakita A"/>
            <person name="Kuratani S"/>
            <person name="Sato K"/>
            <person name="Hyodo S Kuraku.S."/>
        </authorList>
    </citation>
    <scope>NUCLEOTIDE SEQUENCE [LARGE SCALE GENOMIC DNA]</scope>
</reference>
<proteinExistence type="predicted"/>
<feature type="coiled-coil region" evidence="1">
    <location>
        <begin position="66"/>
        <end position="114"/>
    </location>
</feature>
<accession>A0A401RNT5</accession>
<gene>
    <name evidence="2" type="ORF">chiPu_0021162</name>
</gene>
<dbReference type="PROSITE" id="PS51257">
    <property type="entry name" value="PROKAR_LIPOPROTEIN"/>
    <property type="match status" value="1"/>
</dbReference>
<dbReference type="AlphaFoldDB" id="A0A401RNT5"/>
<keyword evidence="3" id="KW-1185">Reference proteome</keyword>
<dbReference type="Proteomes" id="UP000287033">
    <property type="component" value="Unassembled WGS sequence"/>
</dbReference>
<dbReference type="OrthoDB" id="10600827at2759"/>
<comment type="caution">
    <text evidence="2">The sequence shown here is derived from an EMBL/GenBank/DDBJ whole genome shotgun (WGS) entry which is preliminary data.</text>
</comment>
<evidence type="ECO:0000313" key="3">
    <source>
        <dbReference type="Proteomes" id="UP000287033"/>
    </source>
</evidence>
<keyword evidence="1" id="KW-0175">Coiled coil</keyword>
<name>A0A401RNT5_CHIPU</name>
<dbReference type="EMBL" id="BEZZ01003447">
    <property type="protein sequence ID" value="GCC19792.1"/>
    <property type="molecule type" value="Genomic_DNA"/>
</dbReference>
<evidence type="ECO:0000256" key="1">
    <source>
        <dbReference type="SAM" id="Coils"/>
    </source>
</evidence>
<evidence type="ECO:0000313" key="2">
    <source>
        <dbReference type="EMBL" id="GCC19792.1"/>
    </source>
</evidence>
<sequence length="175" mass="20030">MKPAKLNMSRCFPGYRWLVLALLLIAVIVACLAIVFGHSDPMKSLRQCERQRLNDSWILTGLQSSLGSCERQAARQHENILELEKRVKELEQMNHNLTIKQQQLDDEIKKCQEQSARCYREEQLMNNKLNTAGEELRQCRLDRDGCQKLSGQASRVHGIHTGLIALSIAFLKLLC</sequence>
<protein>
    <submittedName>
        <fullName evidence="2">Uncharacterized protein</fullName>
    </submittedName>
</protein>